<feature type="compositionally biased region" description="Acidic residues" evidence="1">
    <location>
        <begin position="88"/>
        <end position="102"/>
    </location>
</feature>
<keyword evidence="2" id="KW-0489">Methyltransferase</keyword>
<name>V9IJ40_APICE</name>
<dbReference type="GO" id="GO:0032259">
    <property type="term" value="P:methylation"/>
    <property type="evidence" value="ECO:0007669"/>
    <property type="project" value="UniProtKB-KW"/>
</dbReference>
<organism evidence="2">
    <name type="scientific">Apis cerana</name>
    <name type="common">Indian honeybee</name>
    <dbReference type="NCBI Taxonomy" id="7461"/>
    <lineage>
        <taxon>Eukaryota</taxon>
        <taxon>Metazoa</taxon>
        <taxon>Ecdysozoa</taxon>
        <taxon>Arthropoda</taxon>
        <taxon>Hexapoda</taxon>
        <taxon>Insecta</taxon>
        <taxon>Pterygota</taxon>
        <taxon>Neoptera</taxon>
        <taxon>Endopterygota</taxon>
        <taxon>Hymenoptera</taxon>
        <taxon>Apocrita</taxon>
        <taxon>Aculeata</taxon>
        <taxon>Apoidea</taxon>
        <taxon>Anthophila</taxon>
        <taxon>Apidae</taxon>
        <taxon>Apis</taxon>
    </lineage>
</organism>
<feature type="compositionally biased region" description="Low complexity" evidence="1">
    <location>
        <begin position="54"/>
        <end position="87"/>
    </location>
</feature>
<dbReference type="GO" id="GO:0008168">
    <property type="term" value="F:methyltransferase activity"/>
    <property type="evidence" value="ECO:0007669"/>
    <property type="project" value="UniProtKB-KW"/>
</dbReference>
<feature type="compositionally biased region" description="Basic residues" evidence="1">
    <location>
        <begin position="1"/>
        <end position="12"/>
    </location>
</feature>
<proteinExistence type="evidence at transcript level"/>
<protein>
    <submittedName>
        <fullName evidence="2">Histone-lysine N-methyltransferase SETD1</fullName>
    </submittedName>
</protein>
<sequence length="109" mass="11721">MPKMPSFRRKIKAPSPLPQDEDSRQSDHADTELIGSDSDLDLASVQKVKRPITSLPSVSSSSSSSSASSESSSEEMSCSESSNSSSESSDEEVCSGNFEDEVYNLVNHK</sequence>
<feature type="compositionally biased region" description="Basic and acidic residues" evidence="1">
    <location>
        <begin position="21"/>
        <end position="31"/>
    </location>
</feature>
<feature type="region of interest" description="Disordered" evidence="1">
    <location>
        <begin position="1"/>
        <end position="109"/>
    </location>
</feature>
<evidence type="ECO:0000313" key="2">
    <source>
        <dbReference type="EMBL" id="AEY60359.1"/>
    </source>
</evidence>
<dbReference type="AlphaFoldDB" id="V9IJ40"/>
<keyword evidence="2" id="KW-0808">Transferase</keyword>
<dbReference type="EMBL" id="JR047224">
    <property type="protein sequence ID" value="AEY60359.1"/>
    <property type="molecule type" value="mRNA"/>
</dbReference>
<evidence type="ECO:0000256" key="1">
    <source>
        <dbReference type="SAM" id="MobiDB-lite"/>
    </source>
</evidence>
<reference evidence="2" key="1">
    <citation type="submission" date="2011-11" db="EMBL/GenBank/DDBJ databases">
        <title>Decoding the brain transcriptome of the Eastern honeybee (Apis cerana) based on pyrosequencing.</title>
        <authorList>
            <person name="Sun L."/>
            <person name="Zheng H."/>
            <person name="Wang Y."/>
            <person name="Xie X."/>
            <person name="Zhu Y."/>
            <person name="Gu W."/>
            <person name="Wang S."/>
        </authorList>
    </citation>
    <scope>NUCLEOTIDE SEQUENCE</scope>
    <source>
        <tissue evidence="2">Brain</tissue>
    </source>
</reference>
<gene>
    <name evidence="2" type="ORF">ACCB08445</name>
</gene>
<accession>V9IJ40</accession>